<dbReference type="STRING" id="1423740.FC36_GL001110"/>
<reference evidence="2 3" key="1">
    <citation type="journal article" date="2015" name="Genome Announc.">
        <title>Expanding the biotechnology potential of lactobacilli through comparative genomics of 213 strains and associated genera.</title>
        <authorList>
            <person name="Sun Z."/>
            <person name="Harris H.M."/>
            <person name="McCann A."/>
            <person name="Guo C."/>
            <person name="Argimon S."/>
            <person name="Zhang W."/>
            <person name="Yang X."/>
            <person name="Jeffery I.B."/>
            <person name="Cooney J.C."/>
            <person name="Kagawa T.F."/>
            <person name="Liu W."/>
            <person name="Song Y."/>
            <person name="Salvetti E."/>
            <person name="Wrobel A."/>
            <person name="Rasinkangas P."/>
            <person name="Parkhill J."/>
            <person name="Rea M.C."/>
            <person name="O'Sullivan O."/>
            <person name="Ritari J."/>
            <person name="Douillard F.P."/>
            <person name="Paul Ross R."/>
            <person name="Yang R."/>
            <person name="Briner A.E."/>
            <person name="Felis G.E."/>
            <person name="de Vos W.M."/>
            <person name="Barrangou R."/>
            <person name="Klaenhammer T.R."/>
            <person name="Caufield P.W."/>
            <person name="Cui Y."/>
            <person name="Zhang H."/>
            <person name="O'Toole P.W."/>
        </authorList>
    </citation>
    <scope>NUCLEOTIDE SEQUENCE [LARGE SCALE GENOMIC DNA]</scope>
    <source>
        <strain evidence="2 3">DSM 15833</strain>
    </source>
</reference>
<comment type="caution">
    <text evidence="2">The sequence shown here is derived from an EMBL/GenBank/DDBJ whole genome shotgun (WGS) entry which is preliminary data.</text>
</comment>
<dbReference type="InterPro" id="IPR010998">
    <property type="entry name" value="Integrase_recombinase_N"/>
</dbReference>
<keyword evidence="1" id="KW-0238">DNA-binding</keyword>
<accession>A0A0R1TAE0</accession>
<gene>
    <name evidence="2" type="ORF">FC36_GL001110</name>
</gene>
<evidence type="ECO:0008006" key="4">
    <source>
        <dbReference type="Google" id="ProtNLM"/>
    </source>
</evidence>
<protein>
    <recommendedName>
        <fullName evidence="4">Integrase</fullName>
    </recommendedName>
</protein>
<evidence type="ECO:0000313" key="3">
    <source>
        <dbReference type="Proteomes" id="UP000051048"/>
    </source>
</evidence>
<organism evidence="2 3">
    <name type="scientific">Ligilactobacillus equi DSM 15833 = JCM 10991</name>
    <dbReference type="NCBI Taxonomy" id="1423740"/>
    <lineage>
        <taxon>Bacteria</taxon>
        <taxon>Bacillati</taxon>
        <taxon>Bacillota</taxon>
        <taxon>Bacilli</taxon>
        <taxon>Lactobacillales</taxon>
        <taxon>Lactobacillaceae</taxon>
        <taxon>Ligilactobacillus</taxon>
    </lineage>
</organism>
<dbReference type="GO" id="GO:0003677">
    <property type="term" value="F:DNA binding"/>
    <property type="evidence" value="ECO:0007669"/>
    <property type="project" value="UniProtKB-KW"/>
</dbReference>
<dbReference type="Proteomes" id="UP000051048">
    <property type="component" value="Unassembled WGS sequence"/>
</dbReference>
<dbReference type="PATRIC" id="fig|1423740.3.peg.1194"/>
<dbReference type="EMBL" id="AZFH01000155">
    <property type="protein sequence ID" value="KRL78224.1"/>
    <property type="molecule type" value="Genomic_DNA"/>
</dbReference>
<evidence type="ECO:0000313" key="2">
    <source>
        <dbReference type="EMBL" id="KRL78224.1"/>
    </source>
</evidence>
<evidence type="ECO:0000256" key="1">
    <source>
        <dbReference type="ARBA" id="ARBA00023125"/>
    </source>
</evidence>
<sequence length="271" mass="33060">MNTIQEKNKITIKNNDYHLKSFFYYESLYNRSFIESGYHVDSIVESDIREFLVYIGDLRNLTIGSTNQYLYSIAGYYKYLFRTEKTKVLPTLDVIGLPTVGSYKVTIYDVGWIDSLQDLLENERIDYYTRFFLLFTARFYKLKEILAEDFYKIANKEMKNAPEYQQIFFYKFRNRIRPLQQKYKTKALLIQRRSQSKDNYLISTNQQLSRYLQRDKKWFPFITKTRELYRTNIIYYLETHPDISEAVLKETLHMNQQTLDWYRRLAKRYFK</sequence>
<proteinExistence type="predicted"/>
<name>A0A0R1TAE0_9LACO</name>
<dbReference type="AlphaFoldDB" id="A0A0R1TAE0"/>
<dbReference type="OrthoDB" id="283809at2"/>
<dbReference type="Gene3D" id="1.10.150.130">
    <property type="match status" value="1"/>
</dbReference>